<feature type="compositionally biased region" description="Basic and acidic residues" evidence="24">
    <location>
        <begin position="937"/>
        <end position="956"/>
    </location>
</feature>
<evidence type="ECO:0000256" key="12">
    <source>
        <dbReference type="ARBA" id="ARBA00022842"/>
    </source>
</evidence>
<evidence type="ECO:0000313" key="27">
    <source>
        <dbReference type="EMBL" id="PIA89589.1"/>
    </source>
</evidence>
<keyword evidence="2" id="KW-0815">Transposition</keyword>
<evidence type="ECO:0000256" key="4">
    <source>
        <dbReference type="ARBA" id="ARBA00022670"/>
    </source>
</evidence>
<evidence type="ECO:0000256" key="18">
    <source>
        <dbReference type="ARBA" id="ARBA00023125"/>
    </source>
</evidence>
<dbReference type="OrthoDB" id="4232400at2759"/>
<keyword evidence="12" id="KW-0460">Magnesium</keyword>
<evidence type="ECO:0000256" key="14">
    <source>
        <dbReference type="ARBA" id="ARBA00022908"/>
    </source>
</evidence>
<keyword evidence="8" id="KW-0547">Nucleotide-binding</keyword>
<keyword evidence="4" id="KW-0645">Protease</keyword>
<dbReference type="GO" id="GO:0005524">
    <property type="term" value="F:ATP binding"/>
    <property type="evidence" value="ECO:0007669"/>
    <property type="project" value="UniProtKB-KW"/>
</dbReference>
<comment type="catalytic activity">
    <reaction evidence="21">
        <text>DNA(n) + a 2'-deoxyribonucleoside 5'-triphosphate = DNA(n+1) + diphosphate</text>
        <dbReference type="Rhea" id="RHEA:22508"/>
        <dbReference type="Rhea" id="RHEA-COMP:17339"/>
        <dbReference type="Rhea" id="RHEA-COMP:17340"/>
        <dbReference type="ChEBI" id="CHEBI:33019"/>
        <dbReference type="ChEBI" id="CHEBI:61560"/>
        <dbReference type="ChEBI" id="CHEBI:173112"/>
        <dbReference type="EC" id="2.7.7.49"/>
    </reaction>
</comment>
<dbReference type="Pfam" id="PF22936">
    <property type="entry name" value="Pol_BBD"/>
    <property type="match status" value="1"/>
</dbReference>
<feature type="compositionally biased region" description="Basic residues" evidence="24">
    <location>
        <begin position="105"/>
        <end position="119"/>
    </location>
</feature>
<evidence type="ECO:0000256" key="1">
    <source>
        <dbReference type="ARBA" id="ARBA00002180"/>
    </source>
</evidence>
<feature type="compositionally biased region" description="Basic and acidic residues" evidence="24">
    <location>
        <begin position="1203"/>
        <end position="1214"/>
    </location>
</feature>
<feature type="compositionally biased region" description="Acidic residues" evidence="24">
    <location>
        <begin position="957"/>
        <end position="978"/>
    </location>
</feature>
<feature type="region of interest" description="Disordered" evidence="24">
    <location>
        <begin position="1195"/>
        <end position="1214"/>
    </location>
</feature>
<gene>
    <name evidence="27" type="ORF">CB0940_06950</name>
</gene>
<dbReference type="GO" id="GO:0008270">
    <property type="term" value="F:zinc ion binding"/>
    <property type="evidence" value="ECO:0007669"/>
    <property type="project" value="UniProtKB-KW"/>
</dbReference>
<feature type="region of interest" description="Disordered" evidence="24">
    <location>
        <begin position="329"/>
        <end position="358"/>
    </location>
</feature>
<evidence type="ECO:0000313" key="28">
    <source>
        <dbReference type="Proteomes" id="UP000230605"/>
    </source>
</evidence>
<dbReference type="PROSITE" id="PS50158">
    <property type="entry name" value="ZF_CCHC"/>
    <property type="match status" value="1"/>
</dbReference>
<evidence type="ECO:0000256" key="7">
    <source>
        <dbReference type="ARBA" id="ARBA00022723"/>
    </source>
</evidence>
<dbReference type="InterPro" id="IPR013103">
    <property type="entry name" value="RVT_2"/>
</dbReference>
<feature type="region of interest" description="Disordered" evidence="24">
    <location>
        <begin position="1513"/>
        <end position="1549"/>
    </location>
</feature>
<evidence type="ECO:0000256" key="16">
    <source>
        <dbReference type="ARBA" id="ARBA00022932"/>
    </source>
</evidence>
<evidence type="ECO:0000256" key="15">
    <source>
        <dbReference type="ARBA" id="ARBA00022918"/>
    </source>
</evidence>
<protein>
    <submittedName>
        <fullName evidence="27">Retrovirus-related Pol polyprotein from transposon TNT 1-94</fullName>
    </submittedName>
</protein>
<feature type="compositionally biased region" description="Polar residues" evidence="24">
    <location>
        <begin position="1034"/>
        <end position="1048"/>
    </location>
</feature>
<dbReference type="InterPro" id="IPR039537">
    <property type="entry name" value="Retrotran_Ty1/copia-like"/>
</dbReference>
<dbReference type="GO" id="GO:0003677">
    <property type="term" value="F:DNA binding"/>
    <property type="evidence" value="ECO:0007669"/>
    <property type="project" value="UniProtKB-KW"/>
</dbReference>
<keyword evidence="9" id="KW-0255">Endonuclease</keyword>
<keyword evidence="11" id="KW-0067">ATP-binding</keyword>
<keyword evidence="3" id="KW-1188">Viral release from host cell</keyword>
<evidence type="ECO:0000256" key="21">
    <source>
        <dbReference type="ARBA" id="ARBA00048173"/>
    </source>
</evidence>
<dbReference type="InterPro" id="IPR036397">
    <property type="entry name" value="RNaseH_sf"/>
</dbReference>
<evidence type="ECO:0000256" key="5">
    <source>
        <dbReference type="ARBA" id="ARBA00022695"/>
    </source>
</evidence>
<dbReference type="GO" id="GO:0003964">
    <property type="term" value="F:RNA-directed DNA polymerase activity"/>
    <property type="evidence" value="ECO:0007669"/>
    <property type="project" value="UniProtKB-KW"/>
</dbReference>
<keyword evidence="20" id="KW-0511">Multifunctional enzyme</keyword>
<dbReference type="GO" id="GO:0003723">
    <property type="term" value="F:RNA binding"/>
    <property type="evidence" value="ECO:0007669"/>
    <property type="project" value="UniProtKB-KW"/>
</dbReference>
<feature type="domain" description="CCHC-type" evidence="25">
    <location>
        <begin position="365"/>
        <end position="380"/>
    </location>
</feature>
<dbReference type="InterPro" id="IPR036875">
    <property type="entry name" value="Znf_CCHC_sf"/>
</dbReference>
<evidence type="ECO:0000256" key="22">
    <source>
        <dbReference type="ARBA" id="ARBA00049244"/>
    </source>
</evidence>
<dbReference type="GO" id="GO:0006310">
    <property type="term" value="P:DNA recombination"/>
    <property type="evidence" value="ECO:0007669"/>
    <property type="project" value="UniProtKB-KW"/>
</dbReference>
<feature type="compositionally biased region" description="Polar residues" evidence="24">
    <location>
        <begin position="1290"/>
        <end position="1302"/>
    </location>
</feature>
<evidence type="ECO:0000256" key="2">
    <source>
        <dbReference type="ARBA" id="ARBA00022578"/>
    </source>
</evidence>
<organism evidence="27 28">
    <name type="scientific">Cercospora beticola</name>
    <name type="common">Sugarbeet leaf spot fungus</name>
    <dbReference type="NCBI Taxonomy" id="122368"/>
    <lineage>
        <taxon>Eukaryota</taxon>
        <taxon>Fungi</taxon>
        <taxon>Dikarya</taxon>
        <taxon>Ascomycota</taxon>
        <taxon>Pezizomycotina</taxon>
        <taxon>Dothideomycetes</taxon>
        <taxon>Dothideomycetidae</taxon>
        <taxon>Mycosphaerellales</taxon>
        <taxon>Mycosphaerellaceae</taxon>
        <taxon>Cercospora</taxon>
    </lineage>
</organism>
<evidence type="ECO:0000256" key="19">
    <source>
        <dbReference type="ARBA" id="ARBA00023172"/>
    </source>
</evidence>
<dbReference type="GO" id="GO:0005634">
    <property type="term" value="C:nucleus"/>
    <property type="evidence" value="ECO:0007669"/>
    <property type="project" value="UniProtKB-ARBA"/>
</dbReference>
<evidence type="ECO:0000256" key="24">
    <source>
        <dbReference type="SAM" id="MobiDB-lite"/>
    </source>
</evidence>
<keyword evidence="23" id="KW-0863">Zinc-finger</keyword>
<dbReference type="Gene3D" id="4.10.60.10">
    <property type="entry name" value="Zinc finger, CCHC-type"/>
    <property type="match status" value="1"/>
</dbReference>
<dbReference type="Pfam" id="PF07727">
    <property type="entry name" value="RVT_2"/>
    <property type="match status" value="1"/>
</dbReference>
<keyword evidence="17" id="KW-0917">Virion maturation</keyword>
<dbReference type="PROSITE" id="PS50994">
    <property type="entry name" value="INTEGRASE"/>
    <property type="match status" value="1"/>
</dbReference>
<dbReference type="GO" id="GO:0008233">
    <property type="term" value="F:peptidase activity"/>
    <property type="evidence" value="ECO:0007669"/>
    <property type="project" value="UniProtKB-KW"/>
</dbReference>
<feature type="region of interest" description="Disordered" evidence="24">
    <location>
        <begin position="924"/>
        <end position="1081"/>
    </location>
</feature>
<evidence type="ECO:0000256" key="6">
    <source>
        <dbReference type="ARBA" id="ARBA00022722"/>
    </source>
</evidence>
<keyword evidence="6" id="KW-0540">Nuclease</keyword>
<keyword evidence="5" id="KW-0548">Nucleotidyltransferase</keyword>
<dbReference type="PANTHER" id="PTHR42648:SF11">
    <property type="entry name" value="TRANSPOSON TY4-P GAG-POL POLYPROTEIN"/>
    <property type="match status" value="1"/>
</dbReference>
<evidence type="ECO:0000259" key="26">
    <source>
        <dbReference type="PROSITE" id="PS50994"/>
    </source>
</evidence>
<keyword evidence="16" id="KW-0808">Transferase</keyword>
<evidence type="ECO:0000256" key="10">
    <source>
        <dbReference type="ARBA" id="ARBA00022801"/>
    </source>
</evidence>
<evidence type="ECO:0000256" key="23">
    <source>
        <dbReference type="PROSITE-ProRule" id="PRU00047"/>
    </source>
</evidence>
<dbReference type="PANTHER" id="PTHR42648">
    <property type="entry name" value="TRANSPOSASE, PUTATIVE-RELATED"/>
    <property type="match status" value="1"/>
</dbReference>
<dbReference type="InterPro" id="IPR001584">
    <property type="entry name" value="Integrase_cat-core"/>
</dbReference>
<dbReference type="InterPro" id="IPR012337">
    <property type="entry name" value="RNaseH-like_sf"/>
</dbReference>
<evidence type="ECO:0000259" key="25">
    <source>
        <dbReference type="PROSITE" id="PS50158"/>
    </source>
</evidence>
<keyword evidence="16" id="KW-0239">DNA-directed DNA polymerase</keyword>
<dbReference type="GO" id="GO:0006508">
    <property type="term" value="P:proteolysis"/>
    <property type="evidence" value="ECO:0007669"/>
    <property type="project" value="UniProtKB-KW"/>
</dbReference>
<dbReference type="GO" id="GO:0004519">
    <property type="term" value="F:endonuclease activity"/>
    <property type="evidence" value="ECO:0007669"/>
    <property type="project" value="UniProtKB-KW"/>
</dbReference>
<feature type="region of interest" description="Disordered" evidence="24">
    <location>
        <begin position="1266"/>
        <end position="1316"/>
    </location>
</feature>
<comment type="caution">
    <text evidence="27">The sequence shown here is derived from an EMBL/GenBank/DDBJ whole genome shotgun (WGS) entry which is preliminary data.</text>
</comment>
<keyword evidence="18" id="KW-0238">DNA-binding</keyword>
<evidence type="ECO:0000256" key="8">
    <source>
        <dbReference type="ARBA" id="ARBA00022741"/>
    </source>
</evidence>
<evidence type="ECO:0000256" key="20">
    <source>
        <dbReference type="ARBA" id="ARBA00023268"/>
    </source>
</evidence>
<feature type="compositionally biased region" description="Acidic residues" evidence="24">
    <location>
        <begin position="986"/>
        <end position="1010"/>
    </location>
</feature>
<keyword evidence="15" id="KW-0695">RNA-directed DNA polymerase</keyword>
<reference evidence="27 28" key="1">
    <citation type="submission" date="2015-10" db="EMBL/GenBank/DDBJ databases">
        <title>The cercosporin biosynthetic gene cluster was horizontally transferred to several fungal lineages and shown to be expanded in Cercospora beticola based on microsynteny with recipient genomes.</title>
        <authorList>
            <person name="De Jonge R."/>
            <person name="Ebert M.K."/>
            <person name="Suttle J.C."/>
            <person name="Jurick Ii W.M."/>
            <person name="Secor G.A."/>
            <person name="Thomma B.P."/>
            <person name="Van De Peer Y."/>
            <person name="Bolton M.D."/>
        </authorList>
    </citation>
    <scope>NUCLEOTIDE SEQUENCE [LARGE SCALE GENOMIC DNA]</scope>
    <source>
        <strain evidence="27 28">09-40</strain>
    </source>
</reference>
<dbReference type="GO" id="GO:0015074">
    <property type="term" value="P:DNA integration"/>
    <property type="evidence" value="ECO:0007669"/>
    <property type="project" value="UniProtKB-KW"/>
</dbReference>
<feature type="compositionally biased region" description="Basic and acidic residues" evidence="24">
    <location>
        <begin position="1022"/>
        <end position="1031"/>
    </location>
</feature>
<proteinExistence type="predicted"/>
<evidence type="ECO:0000256" key="11">
    <source>
        <dbReference type="ARBA" id="ARBA00022840"/>
    </source>
</evidence>
<feature type="domain" description="Integrase catalytic" evidence="26">
    <location>
        <begin position="675"/>
        <end position="862"/>
    </location>
</feature>
<evidence type="ECO:0000256" key="13">
    <source>
        <dbReference type="ARBA" id="ARBA00022884"/>
    </source>
</evidence>
<dbReference type="GO" id="GO:0003887">
    <property type="term" value="F:DNA-directed DNA polymerase activity"/>
    <property type="evidence" value="ECO:0007669"/>
    <property type="project" value="UniProtKB-KW"/>
</dbReference>
<keyword evidence="10" id="KW-0378">Hydrolase</keyword>
<keyword evidence="13" id="KW-0694">RNA-binding</keyword>
<dbReference type="InterPro" id="IPR054722">
    <property type="entry name" value="PolX-like_BBD"/>
</dbReference>
<comment type="function">
    <text evidence="1">The aspartyl protease (PR) mediates the proteolytic cleavages of the Gag and Gag-Pol polyproteins after assembly of the VLP.</text>
</comment>
<dbReference type="SUPFAM" id="SSF57756">
    <property type="entry name" value="Retrovirus zinc finger-like domains"/>
    <property type="match status" value="1"/>
</dbReference>
<dbReference type="Gene3D" id="3.30.420.10">
    <property type="entry name" value="Ribonuclease H-like superfamily/Ribonuclease H"/>
    <property type="match status" value="1"/>
</dbReference>
<feature type="region of interest" description="Disordered" evidence="24">
    <location>
        <begin position="1129"/>
        <end position="1166"/>
    </location>
</feature>
<keyword evidence="14" id="KW-0229">DNA integration</keyword>
<evidence type="ECO:0000256" key="17">
    <source>
        <dbReference type="ARBA" id="ARBA00023113"/>
    </source>
</evidence>
<evidence type="ECO:0000256" key="9">
    <source>
        <dbReference type="ARBA" id="ARBA00022759"/>
    </source>
</evidence>
<dbReference type="SUPFAM" id="SSF53098">
    <property type="entry name" value="Ribonuclease H-like"/>
    <property type="match status" value="1"/>
</dbReference>
<keyword evidence="23" id="KW-0862">Zinc</keyword>
<name>A0A2G5HAM9_CERBT</name>
<dbReference type="EMBL" id="LKMD01000108">
    <property type="protein sequence ID" value="PIA89589.1"/>
    <property type="molecule type" value="Genomic_DNA"/>
</dbReference>
<dbReference type="Proteomes" id="UP000230605">
    <property type="component" value="Chromosome 5"/>
</dbReference>
<sequence length="1584" mass="179926">MMSSFGGISRFLDVPDSKKLQGKRDFKQWKRKTQNDFQAVNLWRFLTGEERLLPFPDPDAYQLDRKNADPPSQDPAVEFQIFVEEDATDVDEEEDPLALPPSTVGRRKKKTKKTIKKKKSELTPEELEAYEESLRRESRRGSRATLGPEQIGRLRTEGVQLEEDLQGLSFSNRLSVFRFEWDQASKSADREQTAMAGLVARVNNTLIRRIQAFDDPYSAMKWLESQYSQTQVRETEKAFDHFEKIHYRKFNSIQEYLNELESARQDIDDVGGKMTDGIMLSKVIRGLLGVPAFKGFIEHYHSFRDLDPSLDNYDILTARLLTWEDDQRTAREYERDTREKDTRRVKPERRDINTKKADKKPNVTCHECGKVGHYARDCRSTNKESVAKTTSKFVQTKKTTRKFPPKKFSAMTTVDIEPELDIRTKRVIQGLGMPGPTKAKEEGDIPKSLDRNTWIVDIGANMHFVNDKKWFADFSDFTEEAGTANGTGNMKIQGGGSVKLPFLTSDGFFELNLSSVAYVPTLRCNILSTSLLLCMNEEIVGQWDKDSIRICTSDGLEVARARQTNGLYELALHPQVSLYKPTGQVDDSKAAPLESMPPGVRPPYVAATIDFSDPVWKWHRRMGHLGLDNMRRLLKVSNGISITDKQLKAKLGAICPVCATTRAIVKVPREPATRRFKKPGELLHIDTWGLYPIAGYNGTKYLLLITDDSTRFTWSTRLGNKAEIPQKVRKLLKRIEKSLRIKVRRVRFDNKFSRNGLIDAWMSKHSITIEPTVAYAHFQNGVAERGHRTERDRAAAMLQEPTLPDRLRSIISERGEEILRNTEVSESLWPLAFEHAIWLKNRSPTRALKTKETPWQALYSEKPNLHREHVWFSRLYITVPHEQRIRANHTKLGSSRASLGYFVGNESESVYLYWDPNSKKVRRTASANVDDDNGPNDLHEGDGINARQERPQRENEADSESEGSDSTDSDSNPDEDDNAALYGDGSEGEPEERESDSESSDLSEEEEPEANDVPTETQNRQEVNEQGRQEEDTQGNQTVRNRPGSSSPLFVLDDDDDDYEFNQNYQRDDYDENGVPRHRPEGALYEADNFLDDIQQAADAVFEGINESQTTGDNPPVRSRFFANIVKRKKGSKTVDDSESNAHLTNEDSTGNTDHPGFDQVNLSEKGRTRRVKCRSCGIETSHGNRLNHVKTCLKPKKRRKEGKPGLKADPDNYKSGENLIRKYRLQAAPEAFELKESKDVSRIPRADRNIYSEESRQETREKLMNLNFPDSDYGAKSNSRQQGKRGSGVHTSNTLMVTDNAPSPPPTDKELDNRKTGELRRVDCLLCTAETELEPEPRTVRAALRSPEAEQWEHAIQEEYNSLIENETWKIKSTKQDLNARFDVSDLGECAYYLGMHVTRDNLGGIGLHQKAFVQKLLAQFGLEDLRPVLTPMDVARKLTVNEGQQADLAFTRRYQSMVGSLNYLITVARLDITYAVGVVSRYASNPNESHKVAVYRIYAYLKKYPKLGPEYSDEPTDDCTLGAEDTVDPDTEHNPDSTEGTSTPTDHLDEIVGYVDSDWAGCHDTRRSTTGFVFIIAGSPIA</sequence>
<comment type="catalytic activity">
    <reaction evidence="22">
        <text>DNA(n) + a 2'-deoxyribonucleoside 5'-triphosphate = DNA(n+1) + diphosphate</text>
        <dbReference type="Rhea" id="RHEA:22508"/>
        <dbReference type="Rhea" id="RHEA-COMP:17339"/>
        <dbReference type="Rhea" id="RHEA-COMP:17340"/>
        <dbReference type="ChEBI" id="CHEBI:33019"/>
        <dbReference type="ChEBI" id="CHEBI:61560"/>
        <dbReference type="ChEBI" id="CHEBI:173112"/>
        <dbReference type="EC" id="2.7.7.7"/>
    </reaction>
</comment>
<dbReference type="SMART" id="SM00343">
    <property type="entry name" value="ZnF_C2HC"/>
    <property type="match status" value="1"/>
</dbReference>
<feature type="region of interest" description="Disordered" evidence="24">
    <location>
        <begin position="90"/>
        <end position="122"/>
    </location>
</feature>
<dbReference type="GO" id="GO:0032196">
    <property type="term" value="P:transposition"/>
    <property type="evidence" value="ECO:0007669"/>
    <property type="project" value="UniProtKB-KW"/>
</dbReference>
<feature type="compositionally biased region" description="Polar residues" evidence="24">
    <location>
        <begin position="1141"/>
        <end position="1153"/>
    </location>
</feature>
<keyword evidence="19" id="KW-0233">DNA recombination</keyword>
<keyword evidence="7" id="KW-0479">Metal-binding</keyword>
<dbReference type="InterPro" id="IPR001878">
    <property type="entry name" value="Znf_CCHC"/>
</dbReference>
<dbReference type="Pfam" id="PF00098">
    <property type="entry name" value="zf-CCHC"/>
    <property type="match status" value="1"/>
</dbReference>
<accession>A0A2G5HAM9</accession>
<evidence type="ECO:0000256" key="3">
    <source>
        <dbReference type="ARBA" id="ARBA00022612"/>
    </source>
</evidence>